<evidence type="ECO:0000313" key="2">
    <source>
        <dbReference type="Proteomes" id="UP000256805"/>
    </source>
</evidence>
<organism evidence="1 2">
    <name type="scientific">Cupriavidus taiwanensis</name>
    <dbReference type="NCBI Taxonomy" id="164546"/>
    <lineage>
        <taxon>Bacteria</taxon>
        <taxon>Pseudomonadati</taxon>
        <taxon>Pseudomonadota</taxon>
        <taxon>Betaproteobacteria</taxon>
        <taxon>Burkholderiales</taxon>
        <taxon>Burkholderiaceae</taxon>
        <taxon>Cupriavidus</taxon>
    </lineage>
</organism>
<sequence>MVRLMTGVLAYMVHGVVLQVRNICNFLYLWGK</sequence>
<reference evidence="1 2" key="1">
    <citation type="submission" date="2018-01" db="EMBL/GenBank/DDBJ databases">
        <authorList>
            <person name="Gaut B.S."/>
            <person name="Morton B.R."/>
            <person name="Clegg M.T."/>
            <person name="Duvall M.R."/>
        </authorList>
    </citation>
    <scope>NUCLEOTIDE SEQUENCE [LARGE SCALE GENOMIC DNA]</scope>
    <source>
        <strain evidence="1">Cupriavidus taiwanensis cmp 52</strain>
    </source>
</reference>
<name>A0A375IVM5_9BURK</name>
<evidence type="ECO:0000313" key="1">
    <source>
        <dbReference type="EMBL" id="SPR96657.1"/>
    </source>
</evidence>
<protein>
    <submittedName>
        <fullName evidence="1">Uncharacterized protein</fullName>
    </submittedName>
</protein>
<dbReference type="EMBL" id="OVTA01000008">
    <property type="protein sequence ID" value="SPR96657.1"/>
    <property type="molecule type" value="Genomic_DNA"/>
</dbReference>
<gene>
    <name evidence="1" type="ORF">CBM2634_A160013</name>
</gene>
<dbReference type="Proteomes" id="UP000256805">
    <property type="component" value="Unassembled WGS sequence"/>
</dbReference>
<accession>A0A375IVM5</accession>
<proteinExistence type="predicted"/>
<dbReference type="AlphaFoldDB" id="A0A375IVM5"/>